<protein>
    <submittedName>
        <fullName evidence="1">Uncharacterized protein</fullName>
    </submittedName>
</protein>
<proteinExistence type="predicted"/>
<dbReference type="Proteomes" id="UP000078540">
    <property type="component" value="Unassembled WGS sequence"/>
</dbReference>
<gene>
    <name evidence="1" type="ORF">ALC53_11116</name>
</gene>
<sequence>MIVESNGSCLPSALAMMVMMGGDAEMAELVVVMPSPKNTGVLLVSSQSDRGTYPPPLEAATINSSTLVQLGGPRTHDNLAEFCEERRGIGLELGHFDRQDGWTSTALDWLFQRGGRCSFVYSIQNYETLCIHQLRKVILLFAVDKVAHPTGNSLAVTILLRKEAGFLATPAKIIRPPTRREVEDFNLYQNAKRGFKQANNATFPFNTLLSYRIYDFDSVAQIACKVYIAKPPSSLVTRLS</sequence>
<reference evidence="1 2" key="1">
    <citation type="submission" date="2015-09" db="EMBL/GenBank/DDBJ databases">
        <title>Atta colombica WGS genome.</title>
        <authorList>
            <person name="Nygaard S."/>
            <person name="Hu H."/>
            <person name="Boomsma J."/>
            <person name="Zhang G."/>
        </authorList>
    </citation>
    <scope>NUCLEOTIDE SEQUENCE [LARGE SCALE GENOMIC DNA]</scope>
    <source>
        <strain evidence="1">Treedump-2</strain>
        <tissue evidence="1">Whole body</tissue>
    </source>
</reference>
<keyword evidence="2" id="KW-1185">Reference proteome</keyword>
<dbReference type="EMBL" id="KQ976662">
    <property type="protein sequence ID" value="KYM78461.1"/>
    <property type="molecule type" value="Genomic_DNA"/>
</dbReference>
<name>A0A195B1V8_9HYME</name>
<organism evidence="1 2">
    <name type="scientific">Atta colombica</name>
    <dbReference type="NCBI Taxonomy" id="520822"/>
    <lineage>
        <taxon>Eukaryota</taxon>
        <taxon>Metazoa</taxon>
        <taxon>Ecdysozoa</taxon>
        <taxon>Arthropoda</taxon>
        <taxon>Hexapoda</taxon>
        <taxon>Insecta</taxon>
        <taxon>Pterygota</taxon>
        <taxon>Neoptera</taxon>
        <taxon>Endopterygota</taxon>
        <taxon>Hymenoptera</taxon>
        <taxon>Apocrita</taxon>
        <taxon>Aculeata</taxon>
        <taxon>Formicoidea</taxon>
        <taxon>Formicidae</taxon>
        <taxon>Myrmicinae</taxon>
        <taxon>Atta</taxon>
    </lineage>
</organism>
<accession>A0A195B1V8</accession>
<dbReference type="AlphaFoldDB" id="A0A195B1V8"/>
<evidence type="ECO:0000313" key="2">
    <source>
        <dbReference type="Proteomes" id="UP000078540"/>
    </source>
</evidence>
<evidence type="ECO:0000313" key="1">
    <source>
        <dbReference type="EMBL" id="KYM78461.1"/>
    </source>
</evidence>